<dbReference type="SUPFAM" id="SSF48439">
    <property type="entry name" value="Protein prenylyltransferase"/>
    <property type="match status" value="1"/>
</dbReference>
<dbReference type="PANTHER" id="PTHR11129">
    <property type="entry name" value="PROTEIN FARNESYLTRANSFERASE ALPHA SUBUNIT/RAB GERANYLGERANYL TRANSFERASE ALPHA SUBUNIT"/>
    <property type="match status" value="1"/>
</dbReference>
<proteinExistence type="inferred from homology"/>
<dbReference type="Gene3D" id="1.25.40.120">
    <property type="entry name" value="Protein prenylyltransferase"/>
    <property type="match status" value="1"/>
</dbReference>
<comment type="caution">
    <text evidence="5">The sequence shown here is derived from an EMBL/GenBank/DDBJ whole genome shotgun (WGS) entry which is preliminary data.</text>
</comment>
<organism evidence="5 6">
    <name type="scientific">Glutinoglossum americanum</name>
    <dbReference type="NCBI Taxonomy" id="1670608"/>
    <lineage>
        <taxon>Eukaryota</taxon>
        <taxon>Fungi</taxon>
        <taxon>Dikarya</taxon>
        <taxon>Ascomycota</taxon>
        <taxon>Pezizomycotina</taxon>
        <taxon>Geoglossomycetes</taxon>
        <taxon>Geoglossales</taxon>
        <taxon>Geoglossaceae</taxon>
        <taxon>Glutinoglossum</taxon>
    </lineage>
</organism>
<gene>
    <name evidence="5" type="ORF">FGG08_001860</name>
</gene>
<evidence type="ECO:0000256" key="2">
    <source>
        <dbReference type="ARBA" id="ARBA00022602"/>
    </source>
</evidence>
<evidence type="ECO:0000256" key="1">
    <source>
        <dbReference type="ARBA" id="ARBA00006734"/>
    </source>
</evidence>
<keyword evidence="2" id="KW-0637">Prenyltransferase</keyword>
<keyword evidence="6" id="KW-1185">Reference proteome</keyword>
<dbReference type="Pfam" id="PF01239">
    <property type="entry name" value="PPTA"/>
    <property type="match status" value="2"/>
</dbReference>
<evidence type="ECO:0000313" key="5">
    <source>
        <dbReference type="EMBL" id="KAH0543821.1"/>
    </source>
</evidence>
<accession>A0A9P8I7C7</accession>
<dbReference type="OrthoDB" id="5358702at2759"/>
<dbReference type="AlphaFoldDB" id="A0A9P8I7C7"/>
<sequence>MAGAETESYNAFQGCVDFSRVLAIEILPSNFPAFSSLEECSPSSILVDDTSIGVPKKVLARAFITARHNLCGFLDASRPVVDINDTLFATFVILLFNPEHLTAANFRKRMLLEGWKNMTGGSRGRLMLQAIRRELVVIETLLTSPLHRHTKSPTLWYHRRWVLRHFFKYLRWDEETHGSYDANWLWQHVYRLELLMAMKAGEHHPRNYYAWSYARWLFENFRAGTDRAALSSSLIDSMELVQEWCLKHQSDTSGWSFLHFLYIQASKEVGLQGLVAPSAERVLCLALSFDWDFESIWAFLRTVMASPSLLSEKQRLALVKRIREKIEETGKVEVGSECKPSVHFLQSALVWIDLYGRGEK</sequence>
<dbReference type="GO" id="GO:0008318">
    <property type="term" value="F:protein prenyltransferase activity"/>
    <property type="evidence" value="ECO:0007669"/>
    <property type="project" value="InterPro"/>
</dbReference>
<protein>
    <recommendedName>
        <fullName evidence="7">Protein prenyltransferase alpha subunit repeat-containing protein 1</fullName>
    </recommendedName>
</protein>
<keyword evidence="3" id="KW-0808">Transferase</keyword>
<dbReference type="EMBL" id="JAGHQL010000026">
    <property type="protein sequence ID" value="KAH0543821.1"/>
    <property type="molecule type" value="Genomic_DNA"/>
</dbReference>
<name>A0A9P8I7C7_9PEZI</name>
<dbReference type="PANTHER" id="PTHR11129:SF3">
    <property type="entry name" value="PROTEIN PRENYLTRANSFERASE ALPHA SUBUNIT REPEAT-CONTAINING PROTEIN 1"/>
    <property type="match status" value="1"/>
</dbReference>
<keyword evidence="4" id="KW-0677">Repeat</keyword>
<dbReference type="Proteomes" id="UP000698800">
    <property type="component" value="Unassembled WGS sequence"/>
</dbReference>
<dbReference type="InterPro" id="IPR002088">
    <property type="entry name" value="Prenyl_trans_a"/>
</dbReference>
<evidence type="ECO:0008006" key="7">
    <source>
        <dbReference type="Google" id="ProtNLM"/>
    </source>
</evidence>
<dbReference type="GO" id="GO:0005737">
    <property type="term" value="C:cytoplasm"/>
    <property type="evidence" value="ECO:0007669"/>
    <property type="project" value="TreeGrafter"/>
</dbReference>
<reference evidence="5" key="1">
    <citation type="submission" date="2021-03" db="EMBL/GenBank/DDBJ databases">
        <title>Comparative genomics and phylogenomic investigation of the class Geoglossomycetes provide insights into ecological specialization and systematics.</title>
        <authorList>
            <person name="Melie T."/>
            <person name="Pirro S."/>
            <person name="Miller A.N."/>
            <person name="Quandt A."/>
        </authorList>
    </citation>
    <scope>NUCLEOTIDE SEQUENCE</scope>
    <source>
        <strain evidence="5">GBOQ0MN5Z8</strain>
    </source>
</reference>
<evidence type="ECO:0000256" key="3">
    <source>
        <dbReference type="ARBA" id="ARBA00022679"/>
    </source>
</evidence>
<evidence type="ECO:0000256" key="4">
    <source>
        <dbReference type="ARBA" id="ARBA00022737"/>
    </source>
</evidence>
<evidence type="ECO:0000313" key="6">
    <source>
        <dbReference type="Proteomes" id="UP000698800"/>
    </source>
</evidence>
<comment type="similarity">
    <text evidence="1">Belongs to the protein prenyltransferase subunit alpha family.</text>
</comment>